<protein>
    <recommendedName>
        <fullName evidence="5 10">Beta-galactosidase</fullName>
        <ecNumber evidence="5 10">3.2.1.23</ecNumber>
    </recommendedName>
    <alternativeName>
        <fullName evidence="9 10">Lactase</fullName>
    </alternativeName>
</protein>
<keyword evidence="7" id="KW-0106">Calcium</keyword>
<comment type="caution">
    <text evidence="13">The sequence shown here is derived from an EMBL/GenBank/DDBJ whole genome shotgun (WGS) entry which is preliminary data.</text>
</comment>
<gene>
    <name evidence="13" type="ORF">FUA23_16310</name>
</gene>
<evidence type="ECO:0000259" key="12">
    <source>
        <dbReference type="SMART" id="SM01038"/>
    </source>
</evidence>
<reference evidence="13 14" key="1">
    <citation type="submission" date="2019-08" db="EMBL/GenBank/DDBJ databases">
        <title>Lewinella sp. strain SSH13 Genome sequencing and assembly.</title>
        <authorList>
            <person name="Kim I."/>
        </authorList>
    </citation>
    <scope>NUCLEOTIDE SEQUENCE [LARGE SCALE GENOMIC DNA]</scope>
    <source>
        <strain evidence="13 14">SSH13</strain>
    </source>
</reference>
<evidence type="ECO:0000256" key="2">
    <source>
        <dbReference type="ARBA" id="ARBA00001913"/>
    </source>
</evidence>
<keyword evidence="8 10" id="KW-0326">Glycosidase</keyword>
<evidence type="ECO:0000256" key="4">
    <source>
        <dbReference type="ARBA" id="ARBA00011245"/>
    </source>
</evidence>
<dbReference type="InterPro" id="IPR036156">
    <property type="entry name" value="Beta-gal/glucu_dom_sf"/>
</dbReference>
<dbReference type="InterPro" id="IPR017853">
    <property type="entry name" value="GH"/>
</dbReference>
<evidence type="ECO:0000313" key="14">
    <source>
        <dbReference type="Proteomes" id="UP000321907"/>
    </source>
</evidence>
<evidence type="ECO:0000256" key="7">
    <source>
        <dbReference type="ARBA" id="ARBA00022837"/>
    </source>
</evidence>
<dbReference type="InterPro" id="IPR013783">
    <property type="entry name" value="Ig-like_fold"/>
</dbReference>
<dbReference type="Pfam" id="PF02837">
    <property type="entry name" value="Glyco_hydro_2_N"/>
    <property type="match status" value="1"/>
</dbReference>
<dbReference type="EMBL" id="VOXD01000027">
    <property type="protein sequence ID" value="TXF88045.1"/>
    <property type="molecule type" value="Genomic_DNA"/>
</dbReference>
<dbReference type="GO" id="GO:0030246">
    <property type="term" value="F:carbohydrate binding"/>
    <property type="evidence" value="ECO:0007669"/>
    <property type="project" value="InterPro"/>
</dbReference>
<accession>A0A5C7FKZ3</accession>
<dbReference type="Pfam" id="PF02836">
    <property type="entry name" value="Glyco_hydro_2_C"/>
    <property type="match status" value="1"/>
</dbReference>
<dbReference type="InterPro" id="IPR023230">
    <property type="entry name" value="Glyco_hydro_2_CS"/>
</dbReference>
<evidence type="ECO:0000256" key="1">
    <source>
        <dbReference type="ARBA" id="ARBA00001412"/>
    </source>
</evidence>
<dbReference type="InterPro" id="IPR006102">
    <property type="entry name" value="Ig-like_GH2"/>
</dbReference>
<dbReference type="InterPro" id="IPR006103">
    <property type="entry name" value="Glyco_hydro_2_cat"/>
</dbReference>
<dbReference type="InterPro" id="IPR006104">
    <property type="entry name" value="Glyco_hydro_2_N"/>
</dbReference>
<dbReference type="InterPro" id="IPR008979">
    <property type="entry name" value="Galactose-bd-like_sf"/>
</dbReference>
<dbReference type="Gene3D" id="2.60.40.10">
    <property type="entry name" value="Immunoglobulins"/>
    <property type="match status" value="2"/>
</dbReference>
<dbReference type="Pfam" id="PF16353">
    <property type="entry name" value="LacZ_4"/>
    <property type="match status" value="1"/>
</dbReference>
<dbReference type="SMART" id="SM01038">
    <property type="entry name" value="Bgal_small_N"/>
    <property type="match status" value="1"/>
</dbReference>
<dbReference type="OrthoDB" id="9801077at2"/>
<dbReference type="PRINTS" id="PR00132">
    <property type="entry name" value="GLHYDRLASE2"/>
</dbReference>
<evidence type="ECO:0000256" key="6">
    <source>
        <dbReference type="ARBA" id="ARBA00022801"/>
    </source>
</evidence>
<dbReference type="PANTHER" id="PTHR46323:SF2">
    <property type="entry name" value="BETA-GALACTOSIDASE"/>
    <property type="match status" value="1"/>
</dbReference>
<keyword evidence="6 10" id="KW-0378">Hydrolase</keyword>
<sequence>MHTSLFTNSFSCLLLFIISSISLSAQDQPDWQNQLVISKNKLPARTTQYSYGSQADALSMDRDRAAMQSLNGQWSFAFYPDANEAPQTPASVEKVRWGNIAVPGNWETQGHGQPIYTNIAYPFKKNPPFISRTNPVGFYQRSFTVPADWSGRDVILHFGGVSSAFSLWINGREAGYSQGSRLPAEFDITSLLQAGDNTLTLKVYRWSDGSYLEDQDMWRLSGIHREVLLLGELSNRLNDWDARPRLSSDFQTGYLDLRPEFTVADRKKAEGFMLRTQLYGPAGEQVGTAREMPLRKALKENYPQRDNVPFALISDTIQKPKLWSAEHPNLYTLVLSLHDESGNFLQAKSSRVGFRHAAFNAAGEWVVNGEPTFIMGVNRHDHDHLTGKAVSRASMRRDIELMKQHNINSVRTSHYPNDPYFYDLCDELGMYVMDETNLETHGLGGALSNDPTWTYAFMDRMIRMIERDKNHPSIVFWSLGNESGYGPSHAAMGAWVRDFDPTRPIHYEGAQGDPTAPGYINTNAPNFKADVFQNKLSNGRDPDAVDMLGRFYPTPRQLDILAREDNGDTRPIVLTEYAHVMGNSLGNFPELWEVIRKYPRVAGGYIWDWRDQGLQDTTAAGEVYFAYGGDYGDKPNSNNFCMNGLLTSDQKPKAALKEVKYQFQPVVFEQQDEENYTIKNRFQFTNLDQLKWKWEVVGDGAQVQSGTFEAKGEPGFVFTLKLPAPLVADPRAGVRYYLRISGELPAKTAWAPAGHIVAADQFELPVYQPRPVAEAVAGSITGTVNPGALNLSGKDWSLGFDVQTGWLTHYLVAGDTVLNAPLQPNLWRAPTDNDVRGYFPRRPGIRNYTNAEKTAELISFSHDIGVKTTTVTADYRLLDGDLALRMNYTISADGTVSVTTDFNPLTQLPELPRLGLRTTLPATFGTVQWHGRGPFDNYPDRNAATHPGYYEVAVADAFEEYPVPQEAGLRTDNHRLTLRNEAGRGISITAPDLFHFSALPYSRENLEAAKHPYDLQKDGRTHLSLDHRHAGVGGNNSWDMNAAPIEAYRIAAKAYSFTFRWSPTE</sequence>
<dbReference type="Gene3D" id="3.20.20.80">
    <property type="entry name" value="Glycosidases"/>
    <property type="match status" value="1"/>
</dbReference>
<dbReference type="InterPro" id="IPR032312">
    <property type="entry name" value="LacZ_4"/>
</dbReference>
<keyword evidence="14" id="KW-1185">Reference proteome</keyword>
<comment type="catalytic activity">
    <reaction evidence="1 10">
        <text>Hydrolysis of terminal non-reducing beta-D-galactose residues in beta-D-galactosides.</text>
        <dbReference type="EC" id="3.2.1.23"/>
    </reaction>
</comment>
<evidence type="ECO:0000256" key="10">
    <source>
        <dbReference type="RuleBase" id="RU361154"/>
    </source>
</evidence>
<dbReference type="PANTHER" id="PTHR46323">
    <property type="entry name" value="BETA-GALACTOSIDASE"/>
    <property type="match status" value="1"/>
</dbReference>
<comment type="similarity">
    <text evidence="3 10">Belongs to the glycosyl hydrolase 2 family.</text>
</comment>
<organism evidence="13 14">
    <name type="scientific">Neolewinella aurantiaca</name>
    <dbReference type="NCBI Taxonomy" id="2602767"/>
    <lineage>
        <taxon>Bacteria</taxon>
        <taxon>Pseudomonadati</taxon>
        <taxon>Bacteroidota</taxon>
        <taxon>Saprospiria</taxon>
        <taxon>Saprospirales</taxon>
        <taxon>Lewinellaceae</taxon>
        <taxon>Neolewinella</taxon>
    </lineage>
</organism>
<dbReference type="Gene3D" id="2.70.98.10">
    <property type="match status" value="1"/>
</dbReference>
<dbReference type="InterPro" id="IPR006101">
    <property type="entry name" value="Glyco_hydro_2"/>
</dbReference>
<dbReference type="InterPro" id="IPR014718">
    <property type="entry name" value="GH-type_carb-bd"/>
</dbReference>
<dbReference type="GO" id="GO:0005990">
    <property type="term" value="P:lactose catabolic process"/>
    <property type="evidence" value="ECO:0007669"/>
    <property type="project" value="TreeGrafter"/>
</dbReference>
<feature type="domain" description="Beta galactosidase small chain/" evidence="12">
    <location>
        <begin position="790"/>
        <end position="1062"/>
    </location>
</feature>
<comment type="subunit">
    <text evidence="4">Monomer.</text>
</comment>
<evidence type="ECO:0000256" key="11">
    <source>
        <dbReference type="SAM" id="SignalP"/>
    </source>
</evidence>
<dbReference type="InterPro" id="IPR050347">
    <property type="entry name" value="Bact_Beta-galactosidase"/>
</dbReference>
<dbReference type="AlphaFoldDB" id="A0A5C7FKZ3"/>
<dbReference type="Pfam" id="PF00703">
    <property type="entry name" value="Glyco_hydro_2"/>
    <property type="match status" value="1"/>
</dbReference>
<dbReference type="SUPFAM" id="SSF51445">
    <property type="entry name" value="(Trans)glycosidases"/>
    <property type="match status" value="1"/>
</dbReference>
<dbReference type="Gene3D" id="2.60.120.260">
    <property type="entry name" value="Galactose-binding domain-like"/>
    <property type="match status" value="1"/>
</dbReference>
<dbReference type="EC" id="3.2.1.23" evidence="5 10"/>
<dbReference type="Proteomes" id="UP000321907">
    <property type="component" value="Unassembled WGS sequence"/>
</dbReference>
<evidence type="ECO:0000256" key="5">
    <source>
        <dbReference type="ARBA" id="ARBA00012756"/>
    </source>
</evidence>
<dbReference type="GO" id="GO:0009341">
    <property type="term" value="C:beta-galactosidase complex"/>
    <property type="evidence" value="ECO:0007669"/>
    <property type="project" value="InterPro"/>
</dbReference>
<dbReference type="RefSeq" id="WP_147931833.1">
    <property type="nucleotide sequence ID" value="NZ_VOXD01000027.1"/>
</dbReference>
<dbReference type="InterPro" id="IPR023232">
    <property type="entry name" value="Glyco_hydro_2_AS"/>
</dbReference>
<dbReference type="SUPFAM" id="SSF74650">
    <property type="entry name" value="Galactose mutarotase-like"/>
    <property type="match status" value="1"/>
</dbReference>
<dbReference type="Pfam" id="PF02929">
    <property type="entry name" value="Bgal_small_N"/>
    <property type="match status" value="1"/>
</dbReference>
<dbReference type="InterPro" id="IPR011013">
    <property type="entry name" value="Gal_mutarotase_sf_dom"/>
</dbReference>
<feature type="chain" id="PRO_5022807488" description="Beta-galactosidase" evidence="11">
    <location>
        <begin position="26"/>
        <end position="1065"/>
    </location>
</feature>
<evidence type="ECO:0000256" key="9">
    <source>
        <dbReference type="ARBA" id="ARBA00032230"/>
    </source>
</evidence>
<dbReference type="PROSITE" id="PS00608">
    <property type="entry name" value="GLYCOSYL_HYDROL_F2_2"/>
    <property type="match status" value="1"/>
</dbReference>
<evidence type="ECO:0000313" key="13">
    <source>
        <dbReference type="EMBL" id="TXF88045.1"/>
    </source>
</evidence>
<name>A0A5C7FKZ3_9BACT</name>
<evidence type="ECO:0000256" key="3">
    <source>
        <dbReference type="ARBA" id="ARBA00007401"/>
    </source>
</evidence>
<dbReference type="GO" id="GO:0004565">
    <property type="term" value="F:beta-galactosidase activity"/>
    <property type="evidence" value="ECO:0007669"/>
    <property type="project" value="UniProtKB-EC"/>
</dbReference>
<dbReference type="SUPFAM" id="SSF49303">
    <property type="entry name" value="beta-Galactosidase/glucuronidase domain"/>
    <property type="match status" value="2"/>
</dbReference>
<feature type="signal peptide" evidence="11">
    <location>
        <begin position="1"/>
        <end position="25"/>
    </location>
</feature>
<comment type="cofactor">
    <cofactor evidence="2">
        <name>Ca(2+)</name>
        <dbReference type="ChEBI" id="CHEBI:29108"/>
    </cofactor>
</comment>
<dbReference type="InterPro" id="IPR004199">
    <property type="entry name" value="B-gal_small/dom_5"/>
</dbReference>
<evidence type="ECO:0000256" key="8">
    <source>
        <dbReference type="ARBA" id="ARBA00023295"/>
    </source>
</evidence>
<keyword evidence="11" id="KW-0732">Signal</keyword>
<proteinExistence type="inferred from homology"/>
<dbReference type="SUPFAM" id="SSF49785">
    <property type="entry name" value="Galactose-binding domain-like"/>
    <property type="match status" value="1"/>
</dbReference>
<dbReference type="PROSITE" id="PS00719">
    <property type="entry name" value="GLYCOSYL_HYDROL_F2_1"/>
    <property type="match status" value="1"/>
</dbReference>